<feature type="region of interest" description="Disordered" evidence="2">
    <location>
        <begin position="223"/>
        <end position="321"/>
    </location>
</feature>
<organism evidence="5">
    <name type="scientific">Chlorella variabilis</name>
    <name type="common">Green alga</name>
    <dbReference type="NCBI Taxonomy" id="554065"/>
    <lineage>
        <taxon>Eukaryota</taxon>
        <taxon>Viridiplantae</taxon>
        <taxon>Chlorophyta</taxon>
        <taxon>core chlorophytes</taxon>
        <taxon>Trebouxiophyceae</taxon>
        <taxon>Chlorellales</taxon>
        <taxon>Chlorellaceae</taxon>
        <taxon>Chlorella clade</taxon>
        <taxon>Chlorella</taxon>
    </lineage>
</organism>
<dbReference type="OMA" id="PYLPEPM"/>
<dbReference type="GO" id="GO:0009706">
    <property type="term" value="C:chloroplast inner membrane"/>
    <property type="evidence" value="ECO:0007669"/>
    <property type="project" value="TreeGrafter"/>
</dbReference>
<dbReference type="GO" id="GO:0009535">
    <property type="term" value="C:chloroplast thylakoid membrane"/>
    <property type="evidence" value="ECO:0007669"/>
    <property type="project" value="TreeGrafter"/>
</dbReference>
<feature type="compositionally biased region" description="Pro residues" evidence="2">
    <location>
        <begin position="284"/>
        <end position="311"/>
    </location>
</feature>
<dbReference type="PANTHER" id="PTHR47296">
    <property type="entry name" value="PROTEIN TIC 40, CHLOROPLASTIC"/>
    <property type="match status" value="1"/>
</dbReference>
<sequence length="501" mass="50545">MQTLAAGCGLIGLPRPVQRHGCTAGVRRPRLLLVAASGKGKAAPPPPPPEAVPPPLDAAPQDIPSYFQPAPPPQLQQGQVYQAVPQYGPPAVAPPQASFWGGIPPLVYVGIGVVLATVLGKVMAVVKGGPQKMQEMAMEQMMKQMMKQMGGAPGGANPFGAPGANPFGAPGANPFGAGSPFGAPGASPFGAAGSGFPSMSPAFDTTATPAPAAPAAAAASAPAAASSSTEEKAGEAAASSSTGSGDSKPKKRSAFVDVNAASSSKADAPPGSSGAEAGAAAGAAPPPPFGGMPPPGFGVPPPGFSMPPPPGAEAGAAAGSSQGAGAVAGTMLDMLKNPEMQKMLYPYLPEPMRNPDTFEWMLSNPEYRSQLEGMLQQQAAASGSPAVQEMMQGMDMSPEKMNAQFDQLGITPDQFLQKVMGDPDLAGMMTNPKVMAAIAECTKNPMAIFQYQNDEQVMRVFEKMSQLFPQAAGGVPGMPAMPPGFGAPPQGFAPPPTPPTQ</sequence>
<evidence type="ECO:0000313" key="4">
    <source>
        <dbReference type="EMBL" id="EFN51559.1"/>
    </source>
</evidence>
<dbReference type="RefSeq" id="XP_005843661.1">
    <property type="nucleotide sequence ID" value="XM_005843599.1"/>
</dbReference>
<dbReference type="GeneID" id="17350968"/>
<feature type="compositionally biased region" description="Low complexity" evidence="2">
    <location>
        <begin position="235"/>
        <end position="246"/>
    </location>
</feature>
<feature type="domain" description="STI1" evidence="3">
    <location>
        <begin position="412"/>
        <end position="451"/>
    </location>
</feature>
<feature type="compositionally biased region" description="Low complexity" evidence="2">
    <location>
        <begin position="268"/>
        <end position="283"/>
    </location>
</feature>
<reference evidence="4 5" key="1">
    <citation type="journal article" date="2010" name="Plant Cell">
        <title>The Chlorella variabilis NC64A genome reveals adaptation to photosymbiosis, coevolution with viruses, and cryptic sex.</title>
        <authorList>
            <person name="Blanc G."/>
            <person name="Duncan G."/>
            <person name="Agarkova I."/>
            <person name="Borodovsky M."/>
            <person name="Gurnon J."/>
            <person name="Kuo A."/>
            <person name="Lindquist E."/>
            <person name="Lucas S."/>
            <person name="Pangilinan J."/>
            <person name="Polle J."/>
            <person name="Salamov A."/>
            <person name="Terry A."/>
            <person name="Yamada T."/>
            <person name="Dunigan D.D."/>
            <person name="Grigoriev I.V."/>
            <person name="Claverie J.M."/>
            <person name="Van Etten J.L."/>
        </authorList>
    </citation>
    <scope>NUCLEOTIDE SEQUENCE [LARGE SCALE GENOMIC DNA]</scope>
    <source>
        <strain evidence="4 5">NC64A</strain>
    </source>
</reference>
<dbReference type="SMART" id="SM00727">
    <property type="entry name" value="STI1"/>
    <property type="match status" value="2"/>
</dbReference>
<dbReference type="GO" id="GO:0045037">
    <property type="term" value="P:protein import into chloroplast stroma"/>
    <property type="evidence" value="ECO:0007669"/>
    <property type="project" value="TreeGrafter"/>
</dbReference>
<dbReference type="Proteomes" id="UP000008141">
    <property type="component" value="Unassembled WGS sequence"/>
</dbReference>
<dbReference type="InterPro" id="IPR006636">
    <property type="entry name" value="STI1_HS-bd"/>
</dbReference>
<feature type="domain" description="STI1" evidence="3">
    <location>
        <begin position="337"/>
        <end position="371"/>
    </location>
</feature>
<dbReference type="eggNOG" id="KOG1308">
    <property type="taxonomic scope" value="Eukaryota"/>
</dbReference>
<dbReference type="GO" id="GO:0009658">
    <property type="term" value="P:chloroplast organization"/>
    <property type="evidence" value="ECO:0007669"/>
    <property type="project" value="TreeGrafter"/>
</dbReference>
<evidence type="ECO:0000313" key="5">
    <source>
        <dbReference type="Proteomes" id="UP000008141"/>
    </source>
</evidence>
<protein>
    <recommendedName>
        <fullName evidence="3">STI1 domain-containing protein</fullName>
    </recommendedName>
</protein>
<dbReference type="PANTHER" id="PTHR47296:SF1">
    <property type="entry name" value="PROTEIN TIC 40, CHLOROPLASTIC"/>
    <property type="match status" value="1"/>
</dbReference>
<name>E1ZRF4_CHLVA</name>
<gene>
    <name evidence="4" type="ORF">CHLNCDRAFT_59183</name>
</gene>
<dbReference type="STRING" id="554065.E1ZRF4"/>
<accession>E1ZRF4</accession>
<dbReference type="OrthoDB" id="533763at2759"/>
<evidence type="ECO:0000256" key="1">
    <source>
        <dbReference type="ARBA" id="ARBA00022737"/>
    </source>
</evidence>
<keyword evidence="5" id="KW-1185">Reference proteome</keyword>
<dbReference type="InParanoid" id="E1ZRF4"/>
<keyword evidence="1" id="KW-0677">Repeat</keyword>
<dbReference type="KEGG" id="cvr:CHLNCDRAFT_59183"/>
<feature type="compositionally biased region" description="Low complexity" evidence="2">
    <location>
        <begin position="312"/>
        <end position="321"/>
    </location>
</feature>
<dbReference type="Gene3D" id="1.10.260.100">
    <property type="match status" value="1"/>
</dbReference>
<dbReference type="InterPro" id="IPR041243">
    <property type="entry name" value="STI1/HOP_DP"/>
</dbReference>
<dbReference type="AlphaFoldDB" id="E1ZRF4"/>
<evidence type="ECO:0000256" key="2">
    <source>
        <dbReference type="SAM" id="MobiDB-lite"/>
    </source>
</evidence>
<dbReference type="EMBL" id="GL433862">
    <property type="protein sequence ID" value="EFN51559.1"/>
    <property type="molecule type" value="Genomic_DNA"/>
</dbReference>
<proteinExistence type="predicted"/>
<evidence type="ECO:0000259" key="3">
    <source>
        <dbReference type="SMART" id="SM00727"/>
    </source>
</evidence>
<dbReference type="Pfam" id="PF17830">
    <property type="entry name" value="STI1-HOP_DP"/>
    <property type="match status" value="1"/>
</dbReference>